<sequence length="100" mass="11328">YITGHLTLSYALDTTTKEKPVLNVDDIYLILHHHWVHDRSKFPDEHQRIQFALMILLQSYTATRPKACYPTLGFNISKNDVVESGRGCIATSEKASLVSP</sequence>
<name>A0AAN6XTL8_9PEZI</name>
<dbReference type="EMBL" id="MU858429">
    <property type="protein sequence ID" value="KAK4206370.1"/>
    <property type="molecule type" value="Genomic_DNA"/>
</dbReference>
<feature type="non-terminal residue" evidence="1">
    <location>
        <position position="1"/>
    </location>
</feature>
<reference evidence="1" key="2">
    <citation type="submission" date="2023-05" db="EMBL/GenBank/DDBJ databases">
        <authorList>
            <consortium name="Lawrence Berkeley National Laboratory"/>
            <person name="Steindorff A."/>
            <person name="Hensen N."/>
            <person name="Bonometti L."/>
            <person name="Westerberg I."/>
            <person name="Brannstrom I.O."/>
            <person name="Guillou S."/>
            <person name="Cros-Aarteil S."/>
            <person name="Calhoun S."/>
            <person name="Haridas S."/>
            <person name="Kuo A."/>
            <person name="Mondo S."/>
            <person name="Pangilinan J."/>
            <person name="Riley R."/>
            <person name="Labutti K."/>
            <person name="Andreopoulos B."/>
            <person name="Lipzen A."/>
            <person name="Chen C."/>
            <person name="Yanf M."/>
            <person name="Daum C."/>
            <person name="Ng V."/>
            <person name="Clum A."/>
            <person name="Ohm R."/>
            <person name="Martin F."/>
            <person name="Silar P."/>
            <person name="Natvig D."/>
            <person name="Lalanne C."/>
            <person name="Gautier V."/>
            <person name="Ament-Velasquez S.L."/>
            <person name="Kruys A."/>
            <person name="Hutchinson M.I."/>
            <person name="Powell A.J."/>
            <person name="Barry K."/>
            <person name="Miller A.N."/>
            <person name="Grigoriev I.V."/>
            <person name="Debuchy R."/>
            <person name="Gladieux P."/>
            <person name="Thoren M.H."/>
            <person name="Johannesson H."/>
        </authorList>
    </citation>
    <scope>NUCLEOTIDE SEQUENCE</scope>
    <source>
        <strain evidence="1">PSN293</strain>
    </source>
</reference>
<proteinExistence type="predicted"/>
<organism evidence="1 2">
    <name type="scientific">Rhypophila decipiens</name>
    <dbReference type="NCBI Taxonomy" id="261697"/>
    <lineage>
        <taxon>Eukaryota</taxon>
        <taxon>Fungi</taxon>
        <taxon>Dikarya</taxon>
        <taxon>Ascomycota</taxon>
        <taxon>Pezizomycotina</taxon>
        <taxon>Sordariomycetes</taxon>
        <taxon>Sordariomycetidae</taxon>
        <taxon>Sordariales</taxon>
        <taxon>Naviculisporaceae</taxon>
        <taxon>Rhypophila</taxon>
    </lineage>
</organism>
<protein>
    <submittedName>
        <fullName evidence="1">Uncharacterized protein</fullName>
    </submittedName>
</protein>
<dbReference type="AlphaFoldDB" id="A0AAN6XTL8"/>
<accession>A0AAN6XTL8</accession>
<dbReference type="Proteomes" id="UP001301769">
    <property type="component" value="Unassembled WGS sequence"/>
</dbReference>
<dbReference type="PANTHER" id="PTHR37535:SF4">
    <property type="entry name" value="FLUG DOMAIN-CONTAINING PROTEIN"/>
    <property type="match status" value="1"/>
</dbReference>
<dbReference type="PANTHER" id="PTHR37535">
    <property type="entry name" value="FLUG DOMAIN PROTEIN"/>
    <property type="match status" value="1"/>
</dbReference>
<keyword evidence="2" id="KW-1185">Reference proteome</keyword>
<comment type="caution">
    <text evidence="1">The sequence shown here is derived from an EMBL/GenBank/DDBJ whole genome shotgun (WGS) entry which is preliminary data.</text>
</comment>
<evidence type="ECO:0000313" key="2">
    <source>
        <dbReference type="Proteomes" id="UP001301769"/>
    </source>
</evidence>
<reference evidence="1" key="1">
    <citation type="journal article" date="2023" name="Mol. Phylogenet. Evol.">
        <title>Genome-scale phylogeny and comparative genomics of the fungal order Sordariales.</title>
        <authorList>
            <person name="Hensen N."/>
            <person name="Bonometti L."/>
            <person name="Westerberg I."/>
            <person name="Brannstrom I.O."/>
            <person name="Guillou S."/>
            <person name="Cros-Aarteil S."/>
            <person name="Calhoun S."/>
            <person name="Haridas S."/>
            <person name="Kuo A."/>
            <person name="Mondo S."/>
            <person name="Pangilinan J."/>
            <person name="Riley R."/>
            <person name="LaButti K."/>
            <person name="Andreopoulos B."/>
            <person name="Lipzen A."/>
            <person name="Chen C."/>
            <person name="Yan M."/>
            <person name="Daum C."/>
            <person name="Ng V."/>
            <person name="Clum A."/>
            <person name="Steindorff A."/>
            <person name="Ohm R.A."/>
            <person name="Martin F."/>
            <person name="Silar P."/>
            <person name="Natvig D.O."/>
            <person name="Lalanne C."/>
            <person name="Gautier V."/>
            <person name="Ament-Velasquez S.L."/>
            <person name="Kruys A."/>
            <person name="Hutchinson M.I."/>
            <person name="Powell A.J."/>
            <person name="Barry K."/>
            <person name="Miller A.N."/>
            <person name="Grigoriev I.V."/>
            <person name="Debuchy R."/>
            <person name="Gladieux P."/>
            <person name="Hiltunen Thoren M."/>
            <person name="Johannesson H."/>
        </authorList>
    </citation>
    <scope>NUCLEOTIDE SEQUENCE</scope>
    <source>
        <strain evidence="1">PSN293</strain>
    </source>
</reference>
<evidence type="ECO:0000313" key="1">
    <source>
        <dbReference type="EMBL" id="KAK4206370.1"/>
    </source>
</evidence>
<gene>
    <name evidence="1" type="ORF">QBC37DRAFT_300937</name>
</gene>